<evidence type="ECO:0000256" key="5">
    <source>
        <dbReference type="ARBA" id="ARBA00022692"/>
    </source>
</evidence>
<sequence length="189" mass="21518">MIDVPPLSRALKRVLLICLRCIDLDANKRPKMGQTVHMLEADEFPYRRELRSTRETAPLHPRAARNNKVLLSPEDAQIKDRGAFAPRRIQQKCIQDKLKRRYRQLKELDLNRGIEKEVSLLYLFFIPYGAIVKYIISGDAASPFIIALPEPLVRGVSSGPLLFGDSQLKICNSATVMVIGLKLIWIILQ</sequence>
<keyword evidence="3" id="KW-0597">Phosphoprotein</keyword>
<dbReference type="GO" id="GO:0005524">
    <property type="term" value="F:ATP binding"/>
    <property type="evidence" value="ECO:0007669"/>
    <property type="project" value="UniProtKB-KW"/>
</dbReference>
<evidence type="ECO:0000256" key="8">
    <source>
        <dbReference type="ARBA" id="ARBA00022840"/>
    </source>
</evidence>
<gene>
    <name evidence="11" type="ORF">Fot_32592</name>
</gene>
<evidence type="ECO:0000256" key="9">
    <source>
        <dbReference type="ARBA" id="ARBA00022989"/>
    </source>
</evidence>
<evidence type="ECO:0000256" key="2">
    <source>
        <dbReference type="ARBA" id="ARBA00012513"/>
    </source>
</evidence>
<dbReference type="GO" id="GO:0016020">
    <property type="term" value="C:membrane"/>
    <property type="evidence" value="ECO:0007669"/>
    <property type="project" value="UniProtKB-SubCell"/>
</dbReference>
<evidence type="ECO:0000256" key="1">
    <source>
        <dbReference type="ARBA" id="ARBA00004167"/>
    </source>
</evidence>
<accession>A0ABD1T8D0</accession>
<proteinExistence type="predicted"/>
<keyword evidence="12" id="KW-1185">Reference proteome</keyword>
<keyword evidence="6" id="KW-0547">Nucleotide-binding</keyword>
<evidence type="ECO:0000256" key="4">
    <source>
        <dbReference type="ARBA" id="ARBA00022679"/>
    </source>
</evidence>
<comment type="subcellular location">
    <subcellularLocation>
        <location evidence="1">Membrane</location>
        <topology evidence="1">Single-pass membrane protein</topology>
    </subcellularLocation>
</comment>
<dbReference type="Proteomes" id="UP001604277">
    <property type="component" value="Unassembled WGS sequence"/>
</dbReference>
<protein>
    <recommendedName>
        <fullName evidence="2">non-specific serine/threonine protein kinase</fullName>
        <ecNumber evidence="2">2.7.11.1</ecNumber>
    </recommendedName>
</protein>
<evidence type="ECO:0000256" key="3">
    <source>
        <dbReference type="ARBA" id="ARBA00022553"/>
    </source>
</evidence>
<keyword evidence="10" id="KW-0472">Membrane</keyword>
<keyword evidence="5" id="KW-0812">Transmembrane</keyword>
<dbReference type="EC" id="2.7.11.1" evidence="2"/>
<dbReference type="AlphaFoldDB" id="A0ABD1T8D0"/>
<dbReference type="GO" id="GO:0004674">
    <property type="term" value="F:protein serine/threonine kinase activity"/>
    <property type="evidence" value="ECO:0007669"/>
    <property type="project" value="UniProtKB-EC"/>
</dbReference>
<name>A0ABD1T8D0_9LAMI</name>
<evidence type="ECO:0000313" key="11">
    <source>
        <dbReference type="EMBL" id="KAL2508945.1"/>
    </source>
</evidence>
<keyword evidence="7 11" id="KW-0418">Kinase</keyword>
<comment type="caution">
    <text evidence="11">The sequence shown here is derived from an EMBL/GenBank/DDBJ whole genome shotgun (WGS) entry which is preliminary data.</text>
</comment>
<keyword evidence="8" id="KW-0067">ATP-binding</keyword>
<evidence type="ECO:0000256" key="10">
    <source>
        <dbReference type="ARBA" id="ARBA00023136"/>
    </source>
</evidence>
<dbReference type="PANTHER" id="PTHR47984:SF31">
    <property type="entry name" value="OS03G0227900 PROTEIN"/>
    <property type="match status" value="1"/>
</dbReference>
<dbReference type="PANTHER" id="PTHR47984">
    <property type="entry name" value="OS01G0323000 PROTEIN"/>
    <property type="match status" value="1"/>
</dbReference>
<evidence type="ECO:0000256" key="6">
    <source>
        <dbReference type="ARBA" id="ARBA00022741"/>
    </source>
</evidence>
<organism evidence="11 12">
    <name type="scientific">Forsythia ovata</name>
    <dbReference type="NCBI Taxonomy" id="205694"/>
    <lineage>
        <taxon>Eukaryota</taxon>
        <taxon>Viridiplantae</taxon>
        <taxon>Streptophyta</taxon>
        <taxon>Embryophyta</taxon>
        <taxon>Tracheophyta</taxon>
        <taxon>Spermatophyta</taxon>
        <taxon>Magnoliopsida</taxon>
        <taxon>eudicotyledons</taxon>
        <taxon>Gunneridae</taxon>
        <taxon>Pentapetalae</taxon>
        <taxon>asterids</taxon>
        <taxon>lamiids</taxon>
        <taxon>Lamiales</taxon>
        <taxon>Oleaceae</taxon>
        <taxon>Forsythieae</taxon>
        <taxon>Forsythia</taxon>
    </lineage>
</organism>
<evidence type="ECO:0000256" key="7">
    <source>
        <dbReference type="ARBA" id="ARBA00022777"/>
    </source>
</evidence>
<dbReference type="EMBL" id="JBFOLJ010000009">
    <property type="protein sequence ID" value="KAL2508945.1"/>
    <property type="molecule type" value="Genomic_DNA"/>
</dbReference>
<evidence type="ECO:0000313" key="12">
    <source>
        <dbReference type="Proteomes" id="UP001604277"/>
    </source>
</evidence>
<dbReference type="InterPro" id="IPR052232">
    <property type="entry name" value="RLK_Ser/Thr-Kinase"/>
</dbReference>
<reference evidence="12" key="1">
    <citation type="submission" date="2024-07" db="EMBL/GenBank/DDBJ databases">
        <title>Two chromosome-level genome assemblies of Korean endemic species Abeliophyllum distichum and Forsythia ovata (Oleaceae).</title>
        <authorList>
            <person name="Jang H."/>
        </authorList>
    </citation>
    <scope>NUCLEOTIDE SEQUENCE [LARGE SCALE GENOMIC DNA]</scope>
</reference>
<keyword evidence="9" id="KW-1133">Transmembrane helix</keyword>
<keyword evidence="4" id="KW-0808">Transferase</keyword>